<dbReference type="GO" id="GO:0000350">
    <property type="term" value="P:generation of catalytic spliceosome for second transesterification step"/>
    <property type="evidence" value="ECO:0007669"/>
    <property type="project" value="TreeGrafter"/>
</dbReference>
<evidence type="ECO:0000256" key="6">
    <source>
        <dbReference type="ARBA" id="ARBA00023187"/>
    </source>
</evidence>
<dbReference type="GO" id="GO:0071021">
    <property type="term" value="C:U2-type post-spliceosomal complex"/>
    <property type="evidence" value="ECO:0007669"/>
    <property type="project" value="TreeGrafter"/>
</dbReference>
<name>A0A7S4P5T0_GUITH</name>
<dbReference type="Pfam" id="PF08799">
    <property type="entry name" value="PRP4"/>
    <property type="match status" value="1"/>
</dbReference>
<feature type="region of interest" description="Disordered" evidence="8">
    <location>
        <begin position="47"/>
        <end position="88"/>
    </location>
</feature>
<dbReference type="SUPFAM" id="SSF158230">
    <property type="entry name" value="PRP4-like"/>
    <property type="match status" value="1"/>
</dbReference>
<keyword evidence="6" id="KW-0508">mRNA splicing</keyword>
<dbReference type="PANTHER" id="PTHR13007:SF19">
    <property type="entry name" value="PRE-MRNA-SPLICING FACTOR 18"/>
    <property type="match status" value="1"/>
</dbReference>
<evidence type="ECO:0000256" key="3">
    <source>
        <dbReference type="ARBA" id="ARBA00018242"/>
    </source>
</evidence>
<dbReference type="InterPro" id="IPR004098">
    <property type="entry name" value="Prp18"/>
</dbReference>
<dbReference type="InterPro" id="IPR039979">
    <property type="entry name" value="PRPF18"/>
</dbReference>
<evidence type="ECO:0000256" key="4">
    <source>
        <dbReference type="ARBA" id="ARBA00022664"/>
    </source>
</evidence>
<protein>
    <recommendedName>
        <fullName evidence="3">Pre-mRNA-splicing factor 18</fullName>
    </recommendedName>
</protein>
<keyword evidence="4" id="KW-0507">mRNA processing</keyword>
<sequence length="370" mass="43155">MDPIAKIKEEYEARKRKLQEIATTAVPNEGTEKKKKVYLTKGQAKKLLEQSTSSQTQESSDSANKESASADSQQLENGGGQTTKKWIPKEEVVRRLRALRAPITIFGENDEERIIRLRKLELSRPDEEEETRGQKNFLLEEKKREKEKLLEGDSSAEDELTPEQKREKKMNRLQKLRSREDEALKSQNKHDLISTWLRRCLKEWEIDIDDLPDEFSKTVKGRQEINTFKQTKIYLKPLFKMLKTRSLEGDILERLGEIIKWCRRREYTKAADEYLLLSIGKAAWPMGVTMVGIHERSAREKIFSQDVAHILNDETQRKFIQSVKRLMTYSQNKYPPSSFTKAIEPTCIDQHAPSYLREIGKIEAEGIWKK</sequence>
<feature type="compositionally biased region" description="Basic residues" evidence="8">
    <location>
        <begin position="167"/>
        <end position="176"/>
    </location>
</feature>
<feature type="compositionally biased region" description="Low complexity" evidence="8">
    <location>
        <begin position="49"/>
        <end position="60"/>
    </location>
</feature>
<evidence type="ECO:0000256" key="1">
    <source>
        <dbReference type="ARBA" id="ARBA00004123"/>
    </source>
</evidence>
<feature type="compositionally biased region" description="Polar residues" evidence="8">
    <location>
        <begin position="61"/>
        <end position="76"/>
    </location>
</feature>
<keyword evidence="5" id="KW-0747">Spliceosome</keyword>
<dbReference type="GO" id="GO:0005682">
    <property type="term" value="C:U5 snRNP"/>
    <property type="evidence" value="ECO:0007669"/>
    <property type="project" value="TreeGrafter"/>
</dbReference>
<dbReference type="AlphaFoldDB" id="A0A7S4P5T0"/>
<dbReference type="Pfam" id="PF02840">
    <property type="entry name" value="Prp18"/>
    <property type="match status" value="1"/>
</dbReference>
<dbReference type="PANTHER" id="PTHR13007">
    <property type="entry name" value="PRE-MRNA SPLICING FACTOR-RELATED"/>
    <property type="match status" value="1"/>
</dbReference>
<comment type="subcellular location">
    <subcellularLocation>
        <location evidence="1">Nucleus</location>
    </subcellularLocation>
</comment>
<keyword evidence="7" id="KW-0539">Nucleus</keyword>
<organism evidence="10">
    <name type="scientific">Guillardia theta</name>
    <name type="common">Cryptophyte</name>
    <name type="synonym">Cryptomonas phi</name>
    <dbReference type="NCBI Taxonomy" id="55529"/>
    <lineage>
        <taxon>Eukaryota</taxon>
        <taxon>Cryptophyceae</taxon>
        <taxon>Pyrenomonadales</taxon>
        <taxon>Geminigeraceae</taxon>
        <taxon>Guillardia</taxon>
    </lineage>
</organism>
<reference evidence="10" key="1">
    <citation type="submission" date="2021-01" db="EMBL/GenBank/DDBJ databases">
        <authorList>
            <person name="Corre E."/>
            <person name="Pelletier E."/>
            <person name="Niang G."/>
            <person name="Scheremetjew M."/>
            <person name="Finn R."/>
            <person name="Kale V."/>
            <person name="Holt S."/>
            <person name="Cochrane G."/>
            <person name="Meng A."/>
            <person name="Brown T."/>
            <person name="Cohen L."/>
        </authorList>
    </citation>
    <scope>NUCLEOTIDE SEQUENCE</scope>
    <source>
        <strain evidence="10">CCMP 2712</strain>
    </source>
</reference>
<evidence type="ECO:0000313" key="10">
    <source>
        <dbReference type="EMBL" id="CAE2324282.1"/>
    </source>
</evidence>
<evidence type="ECO:0000256" key="8">
    <source>
        <dbReference type="SAM" id="MobiDB-lite"/>
    </source>
</evidence>
<accession>A0A7S4P5T0</accession>
<comment type="similarity">
    <text evidence="2">Belongs to the PRP18 family.</text>
</comment>
<dbReference type="SUPFAM" id="SSF47938">
    <property type="entry name" value="Functional domain of the splicing factor Prp18"/>
    <property type="match status" value="1"/>
</dbReference>
<gene>
    <name evidence="10" type="ORF">GTHE00462_LOCUS29274</name>
</gene>
<dbReference type="EMBL" id="HBKN01037327">
    <property type="protein sequence ID" value="CAE2324282.1"/>
    <property type="molecule type" value="Transcribed_RNA"/>
</dbReference>
<feature type="region of interest" description="Disordered" evidence="8">
    <location>
        <begin position="148"/>
        <end position="180"/>
    </location>
</feature>
<dbReference type="Gene3D" id="1.20.940.10">
    <property type="entry name" value="Functional domain of the splicing factor Prp18"/>
    <property type="match status" value="1"/>
</dbReference>
<dbReference type="Gene3D" id="4.10.280.110">
    <property type="entry name" value="Pre-mRNA processing factor 4 domain"/>
    <property type="match status" value="1"/>
</dbReference>
<proteinExistence type="inferred from homology"/>
<dbReference type="InterPro" id="IPR036285">
    <property type="entry name" value="PRP4-like_sf"/>
</dbReference>
<evidence type="ECO:0000259" key="9">
    <source>
        <dbReference type="SMART" id="SM00500"/>
    </source>
</evidence>
<feature type="domain" description="Pre-mRNA processing factor 4 (PRP4)-like" evidence="9">
    <location>
        <begin position="87"/>
        <end position="136"/>
    </location>
</feature>
<dbReference type="SMART" id="SM00500">
    <property type="entry name" value="SFM"/>
    <property type="match status" value="1"/>
</dbReference>
<evidence type="ECO:0000256" key="2">
    <source>
        <dbReference type="ARBA" id="ARBA00008137"/>
    </source>
</evidence>
<dbReference type="GO" id="GO:0046540">
    <property type="term" value="C:U4/U6 x U5 tri-snRNP complex"/>
    <property type="evidence" value="ECO:0007669"/>
    <property type="project" value="TreeGrafter"/>
</dbReference>
<evidence type="ECO:0000256" key="5">
    <source>
        <dbReference type="ARBA" id="ARBA00022728"/>
    </source>
</evidence>
<dbReference type="InterPro" id="IPR014906">
    <property type="entry name" value="PRP4-like"/>
</dbReference>
<evidence type="ECO:0000256" key="7">
    <source>
        <dbReference type="ARBA" id="ARBA00023242"/>
    </source>
</evidence>